<dbReference type="Gene3D" id="1.10.189.10">
    <property type="entry name" value="Pyruvate Phosphate Dikinase, domain 2"/>
    <property type="match status" value="1"/>
</dbReference>
<feature type="binding site" evidence="13">
    <location>
        <position position="623"/>
    </location>
    <ligand>
        <name>substrate</name>
    </ligand>
</feature>
<dbReference type="SUPFAM" id="SSF56059">
    <property type="entry name" value="Glutathione synthetase ATP-binding domain-like"/>
    <property type="match status" value="1"/>
</dbReference>
<keyword evidence="18" id="KW-0670">Pyruvate</keyword>
<comment type="caution">
    <text evidence="18">The sequence shown here is derived from an EMBL/GenBank/DDBJ whole genome shotgun (WGS) entry which is preliminary data.</text>
</comment>
<comment type="cofactor">
    <cofactor evidence="1 11 14">
        <name>Mg(2+)</name>
        <dbReference type="ChEBI" id="CHEBI:18420"/>
    </cofactor>
</comment>
<reference evidence="18" key="1">
    <citation type="journal article" date="2020" name="mSystems">
        <title>Genome- and Community-Level Interaction Insights into Carbon Utilization and Element Cycling Functions of Hydrothermarchaeota in Hydrothermal Sediment.</title>
        <authorList>
            <person name="Zhou Z."/>
            <person name="Liu Y."/>
            <person name="Xu W."/>
            <person name="Pan J."/>
            <person name="Luo Z.H."/>
            <person name="Li M."/>
        </authorList>
    </citation>
    <scope>NUCLEOTIDE SEQUENCE [LARGE SCALE GENOMIC DNA]</scope>
    <source>
        <strain evidence="18">SpSt-609</strain>
    </source>
</reference>
<feature type="domain" description="Pyruvate phosphate dikinase AMP/ATP-binding" evidence="16">
    <location>
        <begin position="22"/>
        <end position="59"/>
    </location>
</feature>
<sequence length="881" mass="98091">MGKKWIYFFANGQAEGNAQMKDILGGKGANLAEMMNAGVPVPPGFTISAEVCRYYYDNDKKYPEDLAEQVHVAMKRLEEVTGKGFGDPKNPLLVSVRSGAAISMPGMMDTILNLGLNDETVRGLAELTSNERFAYDSYRRFLQMFGDTALGIPHAEFENALSEMKEKKGVKLDTELDAEDLKKLVEIYKSIYVKYGKEFPQDVYKQLWEAIEAVIRSWMSERAIKYREIHGIKETDMLGTAVNIVAMVFGNMGDDSGTGVCFTRDPNTGEKVYYGEFLPNAQGEDVVAGIRTPYPLEKMKEMIPQAYEELVQIMDRLERYFKDMQDIEFTVEKGKLYILQTRSAKRTSQAAIKIAVDMVHEGLIDKKTAVMRVQPSDIERVLHPKFDENERKSAKLIAKGLPASPGAATGQIYFDAHKAEEMAKAGQKVLLVRPETSPEDVGGMNAAEGILTARGGMTSHAAVVARGLGKPAVVGAESIFISEEEGYLKVGDIIVKEGEWLSIDGTTGEVFLGKITTVKPRGLEGPVAELLSWADEFRKLGVRANADIPRDAKVAREFGAEGIGLCRTEHMFFEKDRIPKVRRMIVARTKEEREAALAELLPLQKEDFKGLFREMKGYPVTIRLIDPPLHEFLPTEEEQMKEVADQLGITIDELRKVVQQLHELNPMLGHRGVRLIITYPEIAIMQTKAIILAAIELKKEEGIDVIPEIMIPLVGHINELKYIKKVVTETADALIKEHGVDLKYLVGTMIEVPRAAVTADHIAQEADFFSFGTNDLTQMTFGFSRDDVGKFLPEYLEKGILEHDPFKHIDEEGVGQLVKMATEKGKEVKPTLKCGVCGEHGGDPKSIMFFATTKLDYVSASPYRIPVARLAAAQASIKYRS</sequence>
<keyword evidence="8 18" id="KW-0418">Kinase</keyword>
<comment type="catalytic activity">
    <reaction evidence="11">
        <text>pyruvate + phosphate + ATP = phosphoenolpyruvate + AMP + diphosphate + H(+)</text>
        <dbReference type="Rhea" id="RHEA:10756"/>
        <dbReference type="ChEBI" id="CHEBI:15361"/>
        <dbReference type="ChEBI" id="CHEBI:15378"/>
        <dbReference type="ChEBI" id="CHEBI:30616"/>
        <dbReference type="ChEBI" id="CHEBI:33019"/>
        <dbReference type="ChEBI" id="CHEBI:43474"/>
        <dbReference type="ChEBI" id="CHEBI:58702"/>
        <dbReference type="ChEBI" id="CHEBI:456215"/>
        <dbReference type="EC" id="2.7.9.1"/>
    </reaction>
</comment>
<organism evidence="18">
    <name type="scientific">Fervidobacterium thailandense</name>
    <dbReference type="NCBI Taxonomy" id="1008305"/>
    <lineage>
        <taxon>Bacteria</taxon>
        <taxon>Thermotogati</taxon>
        <taxon>Thermotogota</taxon>
        <taxon>Thermotogae</taxon>
        <taxon>Thermotogales</taxon>
        <taxon>Fervidobacteriaceae</taxon>
        <taxon>Fervidobacterium</taxon>
    </lineage>
</organism>
<dbReference type="Gene3D" id="1.20.80.30">
    <property type="match status" value="1"/>
</dbReference>
<keyword evidence="6 14" id="KW-0479">Metal-binding</keyword>
<dbReference type="InterPro" id="IPR010121">
    <property type="entry name" value="Pyruvate_phosphate_dikinase"/>
</dbReference>
<dbReference type="InterPro" id="IPR000121">
    <property type="entry name" value="PEP_util_C"/>
</dbReference>
<keyword evidence="5 18" id="KW-0808">Transferase</keyword>
<dbReference type="EC" id="2.7.9.1" evidence="3 11"/>
<dbReference type="InterPro" id="IPR002192">
    <property type="entry name" value="PPDK_AMP/ATP-bd"/>
</dbReference>
<feature type="binding site" evidence="13">
    <location>
        <position position="772"/>
    </location>
    <ligand>
        <name>substrate</name>
    </ligand>
</feature>
<dbReference type="Pfam" id="PF00391">
    <property type="entry name" value="PEP-utilizers"/>
    <property type="match status" value="1"/>
</dbReference>
<evidence type="ECO:0000259" key="15">
    <source>
        <dbReference type="Pfam" id="PF00391"/>
    </source>
</evidence>
<dbReference type="PANTHER" id="PTHR22931">
    <property type="entry name" value="PHOSPHOENOLPYRUVATE DIKINASE-RELATED"/>
    <property type="match status" value="1"/>
</dbReference>
<dbReference type="InterPro" id="IPR018274">
    <property type="entry name" value="PEP_util_AS"/>
</dbReference>
<comment type="similarity">
    <text evidence="2 11">Belongs to the PEP-utilizing enzyme family.</text>
</comment>
<keyword evidence="7" id="KW-0547">Nucleotide-binding</keyword>
<evidence type="ECO:0000256" key="14">
    <source>
        <dbReference type="PIRSR" id="PIRSR000853-3"/>
    </source>
</evidence>
<keyword evidence="10 14" id="KW-0460">Magnesium</keyword>
<dbReference type="InterPro" id="IPR015813">
    <property type="entry name" value="Pyrv/PenolPyrv_kinase-like_dom"/>
</dbReference>
<feature type="domain" description="PEP-utilising enzyme C-terminal" evidence="17">
    <location>
        <begin position="528"/>
        <end position="875"/>
    </location>
</feature>
<feature type="binding site" evidence="14">
    <location>
        <position position="751"/>
    </location>
    <ligand>
        <name>Mg(2+)</name>
        <dbReference type="ChEBI" id="CHEBI:18420"/>
    </ligand>
</feature>
<evidence type="ECO:0000256" key="9">
    <source>
        <dbReference type="ARBA" id="ARBA00022840"/>
    </source>
</evidence>
<evidence type="ECO:0000259" key="17">
    <source>
        <dbReference type="Pfam" id="PF02896"/>
    </source>
</evidence>
<dbReference type="GO" id="GO:0005524">
    <property type="term" value="F:ATP binding"/>
    <property type="evidence" value="ECO:0007669"/>
    <property type="project" value="UniProtKB-UniRule"/>
</dbReference>
<dbReference type="NCBIfam" id="TIGR01828">
    <property type="entry name" value="pyru_phos_dikin"/>
    <property type="match status" value="1"/>
</dbReference>
<feature type="domain" description="Pyruvate phosphate dikinase AMP/ATP-binding" evidence="16">
    <location>
        <begin position="60"/>
        <end position="293"/>
    </location>
</feature>
<dbReference type="Pfam" id="PF01326">
    <property type="entry name" value="PPDK_N"/>
    <property type="match status" value="3"/>
</dbReference>
<dbReference type="PIRSF" id="PIRSF000853">
    <property type="entry name" value="PPDK"/>
    <property type="match status" value="1"/>
</dbReference>
<evidence type="ECO:0000256" key="2">
    <source>
        <dbReference type="ARBA" id="ARBA00007837"/>
    </source>
</evidence>
<evidence type="ECO:0000256" key="4">
    <source>
        <dbReference type="ARBA" id="ARBA00020138"/>
    </source>
</evidence>
<dbReference type="Gene3D" id="3.30.1490.20">
    <property type="entry name" value="ATP-grasp fold, A domain"/>
    <property type="match status" value="1"/>
</dbReference>
<feature type="domain" description="PEP-utilising enzyme mobile" evidence="15">
    <location>
        <begin position="428"/>
        <end position="508"/>
    </location>
</feature>
<dbReference type="EMBL" id="DSZY01000011">
    <property type="protein sequence ID" value="HGU39979.1"/>
    <property type="molecule type" value="Genomic_DNA"/>
</dbReference>
<dbReference type="InterPro" id="IPR023151">
    <property type="entry name" value="PEP_util_CS"/>
</dbReference>
<dbReference type="Gene3D" id="3.50.30.10">
    <property type="entry name" value="Phosphohistidine domain"/>
    <property type="match status" value="1"/>
</dbReference>
<feature type="binding site" evidence="13">
    <location>
        <position position="775"/>
    </location>
    <ligand>
        <name>substrate</name>
    </ligand>
</feature>
<evidence type="ECO:0000313" key="18">
    <source>
        <dbReference type="EMBL" id="HGU39979.1"/>
    </source>
</evidence>
<dbReference type="SUPFAM" id="SSF52009">
    <property type="entry name" value="Phosphohistidine domain"/>
    <property type="match status" value="1"/>
</dbReference>
<evidence type="ECO:0000256" key="13">
    <source>
        <dbReference type="PIRSR" id="PIRSR000853-2"/>
    </source>
</evidence>
<dbReference type="Pfam" id="PF02896">
    <property type="entry name" value="PEP-utilizers_C"/>
    <property type="match status" value="1"/>
</dbReference>
<dbReference type="Gene3D" id="3.20.20.60">
    <property type="entry name" value="Phosphoenolpyruvate-binding domains"/>
    <property type="match status" value="1"/>
</dbReference>
<evidence type="ECO:0000256" key="5">
    <source>
        <dbReference type="ARBA" id="ARBA00022679"/>
    </source>
</evidence>
<evidence type="ECO:0000256" key="10">
    <source>
        <dbReference type="ARBA" id="ARBA00022842"/>
    </source>
</evidence>
<dbReference type="GO" id="GO:0046872">
    <property type="term" value="F:metal ion binding"/>
    <property type="evidence" value="ECO:0007669"/>
    <property type="project" value="UniProtKB-UniRule"/>
</dbReference>
<gene>
    <name evidence="18" type="ORF">ENT77_02100</name>
</gene>
<dbReference type="NCBIfam" id="NF004531">
    <property type="entry name" value="PRK05878.1"/>
    <property type="match status" value="1"/>
</dbReference>
<accession>A0A7C4RV90</accession>
<evidence type="ECO:0000256" key="3">
    <source>
        <dbReference type="ARBA" id="ARBA00011994"/>
    </source>
</evidence>
<evidence type="ECO:0000256" key="7">
    <source>
        <dbReference type="ARBA" id="ARBA00022741"/>
    </source>
</evidence>
<proteinExistence type="inferred from homology"/>
<dbReference type="InterPro" id="IPR036637">
    <property type="entry name" value="Phosphohistidine_dom_sf"/>
</dbReference>
<feature type="binding site" evidence="13">
    <location>
        <position position="774"/>
    </location>
    <ligand>
        <name>substrate</name>
    </ligand>
</feature>
<feature type="binding site" evidence="13">
    <location>
        <position position="773"/>
    </location>
    <ligand>
        <name>substrate</name>
    </ligand>
</feature>
<dbReference type="SUPFAM" id="SSF51621">
    <property type="entry name" value="Phosphoenolpyruvate/pyruvate domain"/>
    <property type="match status" value="1"/>
</dbReference>
<protein>
    <recommendedName>
        <fullName evidence="4 11">Pyruvate, phosphate dikinase</fullName>
        <ecNumber evidence="3 11">2.7.9.1</ecNumber>
    </recommendedName>
</protein>
<feature type="binding site" evidence="13">
    <location>
        <position position="751"/>
    </location>
    <ligand>
        <name>substrate</name>
    </ligand>
</feature>
<evidence type="ECO:0000256" key="8">
    <source>
        <dbReference type="ARBA" id="ARBA00022777"/>
    </source>
</evidence>
<evidence type="ECO:0000256" key="11">
    <source>
        <dbReference type="PIRNR" id="PIRNR000853"/>
    </source>
</evidence>
<dbReference type="GO" id="GO:0050242">
    <property type="term" value="F:pyruvate, phosphate dikinase activity"/>
    <property type="evidence" value="ECO:0007669"/>
    <property type="project" value="UniProtKB-UniRule"/>
</dbReference>
<dbReference type="GO" id="GO:0016301">
    <property type="term" value="F:kinase activity"/>
    <property type="evidence" value="ECO:0007669"/>
    <property type="project" value="UniProtKB-UniRule"/>
</dbReference>
<evidence type="ECO:0000256" key="1">
    <source>
        <dbReference type="ARBA" id="ARBA00001946"/>
    </source>
</evidence>
<feature type="active site" description="Proton donor" evidence="12">
    <location>
        <position position="837"/>
    </location>
</feature>
<dbReference type="PANTHER" id="PTHR22931:SF9">
    <property type="entry name" value="PYRUVATE, PHOSPHATE DIKINASE 1, CHLOROPLASTIC"/>
    <property type="match status" value="1"/>
</dbReference>
<dbReference type="InterPro" id="IPR040442">
    <property type="entry name" value="Pyrv_kinase-like_dom_sf"/>
</dbReference>
<dbReference type="AlphaFoldDB" id="A0A7C4RV90"/>
<feature type="active site" description="Tele-phosphohistidine intermediate" evidence="12">
    <location>
        <position position="460"/>
    </location>
</feature>
<evidence type="ECO:0000259" key="16">
    <source>
        <dbReference type="Pfam" id="PF01326"/>
    </source>
</evidence>
<dbReference type="InterPro" id="IPR008279">
    <property type="entry name" value="PEP-util_enz_mobile_dom"/>
</dbReference>
<dbReference type="Gene3D" id="3.30.470.20">
    <property type="entry name" value="ATP-grasp fold, B domain"/>
    <property type="match status" value="1"/>
</dbReference>
<feature type="binding site" evidence="13">
    <location>
        <position position="567"/>
    </location>
    <ligand>
        <name>substrate</name>
    </ligand>
</feature>
<evidence type="ECO:0000256" key="12">
    <source>
        <dbReference type="PIRSR" id="PIRSR000853-1"/>
    </source>
</evidence>
<evidence type="ECO:0000256" key="6">
    <source>
        <dbReference type="ARBA" id="ARBA00022723"/>
    </source>
</evidence>
<feature type="binding site" evidence="14">
    <location>
        <position position="775"/>
    </location>
    <ligand>
        <name>Mg(2+)</name>
        <dbReference type="ChEBI" id="CHEBI:18420"/>
    </ligand>
</feature>
<dbReference type="PROSITE" id="PS00742">
    <property type="entry name" value="PEP_ENZYMES_2"/>
    <property type="match status" value="1"/>
</dbReference>
<name>A0A7C4RV90_9BACT</name>
<feature type="domain" description="Pyruvate phosphate dikinase AMP/ATP-binding" evidence="16">
    <location>
        <begin position="306"/>
        <end position="360"/>
    </location>
</feature>
<dbReference type="InterPro" id="IPR013815">
    <property type="entry name" value="ATP_grasp_subdomain_1"/>
</dbReference>
<keyword evidence="9" id="KW-0067">ATP-binding</keyword>
<dbReference type="PROSITE" id="PS00370">
    <property type="entry name" value="PEP_ENZYMES_PHOS_SITE"/>
    <property type="match status" value="1"/>
</dbReference>